<evidence type="ECO:0000256" key="8">
    <source>
        <dbReference type="RuleBase" id="RU364141"/>
    </source>
</evidence>
<evidence type="ECO:0000313" key="10">
    <source>
        <dbReference type="EMBL" id="CCH62004.1"/>
    </source>
</evidence>
<dbReference type="STRING" id="1071380.I2H6K2"/>
<dbReference type="GO" id="GO:0034605">
    <property type="term" value="P:cellular response to heat"/>
    <property type="evidence" value="ECO:0007669"/>
    <property type="project" value="EnsemblFungi"/>
</dbReference>
<keyword evidence="5 8" id="KW-0804">Transcription</keyword>
<dbReference type="RefSeq" id="XP_004181523.1">
    <property type="nucleotide sequence ID" value="XM_004181475.1"/>
</dbReference>
<gene>
    <name evidence="10" type="primary">TBLA0G00550</name>
    <name evidence="8" type="synonym">MED4</name>
    <name evidence="10" type="ORF">TBLA_0G00550</name>
</gene>
<proteinExistence type="inferred from homology"/>
<organism evidence="10 11">
    <name type="scientific">Henningerozyma blattae (strain ATCC 34711 / CBS 6284 / DSM 70876 / NBRC 10599 / NRRL Y-10934 / UCD 77-7)</name>
    <name type="common">Yeast</name>
    <name type="synonym">Tetrapisispora blattae</name>
    <dbReference type="NCBI Taxonomy" id="1071380"/>
    <lineage>
        <taxon>Eukaryota</taxon>
        <taxon>Fungi</taxon>
        <taxon>Dikarya</taxon>
        <taxon>Ascomycota</taxon>
        <taxon>Saccharomycotina</taxon>
        <taxon>Saccharomycetes</taxon>
        <taxon>Saccharomycetales</taxon>
        <taxon>Saccharomycetaceae</taxon>
        <taxon>Henningerozyma</taxon>
    </lineage>
</organism>
<dbReference type="FunCoup" id="I2H6K2">
    <property type="interactions" value="301"/>
</dbReference>
<dbReference type="OrthoDB" id="1929813at2759"/>
<evidence type="ECO:0000256" key="3">
    <source>
        <dbReference type="ARBA" id="ARBA00020629"/>
    </source>
</evidence>
<evidence type="ECO:0000256" key="1">
    <source>
        <dbReference type="ARBA" id="ARBA00004123"/>
    </source>
</evidence>
<dbReference type="InParanoid" id="I2H6K2"/>
<dbReference type="EMBL" id="HE806322">
    <property type="protein sequence ID" value="CCH62004.1"/>
    <property type="molecule type" value="Genomic_DNA"/>
</dbReference>
<evidence type="ECO:0000256" key="2">
    <source>
        <dbReference type="ARBA" id="ARBA00009626"/>
    </source>
</evidence>
<protein>
    <recommendedName>
        <fullName evidence="3 8">Mediator of RNA polymerase II transcription subunit 4</fullName>
    </recommendedName>
    <alternativeName>
        <fullName evidence="7 8">Mediator complex subunit 4</fullName>
    </alternativeName>
</protein>
<comment type="subunit">
    <text evidence="8">Component of the Mediator complex.</text>
</comment>
<dbReference type="GO" id="GO:0051123">
    <property type="term" value="P:RNA polymerase II preinitiation complex assembly"/>
    <property type="evidence" value="ECO:0007669"/>
    <property type="project" value="EnsemblFungi"/>
</dbReference>
<keyword evidence="6 8" id="KW-0539">Nucleus</keyword>
<evidence type="ECO:0000256" key="9">
    <source>
        <dbReference type="SAM" id="MobiDB-lite"/>
    </source>
</evidence>
<keyword evidence="8" id="KW-0010">Activator</keyword>
<dbReference type="KEGG" id="tbl:TBLA_0G00550"/>
<dbReference type="GO" id="GO:0070847">
    <property type="term" value="C:core mediator complex"/>
    <property type="evidence" value="ECO:0007669"/>
    <property type="project" value="EnsemblFungi"/>
</dbReference>
<dbReference type="Pfam" id="PF10018">
    <property type="entry name" value="Med4"/>
    <property type="match status" value="1"/>
</dbReference>
<dbReference type="PANTHER" id="PTHR13208:SF2">
    <property type="entry name" value="MEDIATOR OF RNA POLYMERASE II TRANSCRIPTION SUBUNIT 4"/>
    <property type="match status" value="1"/>
</dbReference>
<evidence type="ECO:0000256" key="7">
    <source>
        <dbReference type="ARBA" id="ARBA00031257"/>
    </source>
</evidence>
<feature type="region of interest" description="Disordered" evidence="9">
    <location>
        <begin position="1"/>
        <end position="32"/>
    </location>
</feature>
<feature type="compositionally biased region" description="Low complexity" evidence="9">
    <location>
        <begin position="266"/>
        <end position="291"/>
    </location>
</feature>
<dbReference type="eggNOG" id="ENOG502RXM0">
    <property type="taxonomic scope" value="Eukaryota"/>
</dbReference>
<dbReference type="GO" id="GO:0003712">
    <property type="term" value="F:transcription coregulator activity"/>
    <property type="evidence" value="ECO:0007669"/>
    <property type="project" value="InterPro"/>
</dbReference>
<comment type="function">
    <text evidence="8">Component of the Mediator complex, a coactivator involved in the regulated transcription of nearly all RNA polymerase II-dependent genes. Mediator functions as a bridge to convey information from gene-specific regulatory proteins to the basal RNA polymerase II transcription machinery. Mediator is recruited to promoters by direct interactions with regulatory proteins and serves as a scaffold for the assembly of a functional preinitiation complex with RNA polymerase II and the general transcription factors.</text>
</comment>
<dbReference type="HOGENOM" id="CLU_071875_0_0_1"/>
<name>I2H6K2_HENB6</name>
<evidence type="ECO:0000256" key="6">
    <source>
        <dbReference type="ARBA" id="ARBA00023242"/>
    </source>
</evidence>
<accession>I2H6K2</accession>
<dbReference type="GO" id="GO:0060261">
    <property type="term" value="P:positive regulation of transcription initiation by RNA polymerase II"/>
    <property type="evidence" value="ECO:0007669"/>
    <property type="project" value="EnsemblFungi"/>
</dbReference>
<dbReference type="GO" id="GO:0016592">
    <property type="term" value="C:mediator complex"/>
    <property type="evidence" value="ECO:0007669"/>
    <property type="project" value="InterPro"/>
</dbReference>
<dbReference type="InterPro" id="IPR019258">
    <property type="entry name" value="Mediator_Med4"/>
</dbReference>
<feature type="region of interest" description="Disordered" evidence="9">
    <location>
        <begin position="266"/>
        <end position="318"/>
    </location>
</feature>
<dbReference type="PANTHER" id="PTHR13208">
    <property type="entry name" value="MEDIATOR OF RNA POLYMERASE II TRANSCRIPTION SUBUNIT 4"/>
    <property type="match status" value="1"/>
</dbReference>
<evidence type="ECO:0000313" key="11">
    <source>
        <dbReference type="Proteomes" id="UP000002866"/>
    </source>
</evidence>
<comment type="subcellular location">
    <subcellularLocation>
        <location evidence="1 8">Nucleus</location>
    </subcellularLocation>
</comment>
<dbReference type="GO" id="GO:0000979">
    <property type="term" value="F:RNA polymerase II core promoter sequence-specific DNA binding"/>
    <property type="evidence" value="ECO:0007669"/>
    <property type="project" value="EnsemblFungi"/>
</dbReference>
<comment type="similarity">
    <text evidence="2 8">Belongs to the Mediator complex subunit 4 family.</text>
</comment>
<evidence type="ECO:0000256" key="4">
    <source>
        <dbReference type="ARBA" id="ARBA00023015"/>
    </source>
</evidence>
<evidence type="ECO:0000256" key="5">
    <source>
        <dbReference type="ARBA" id="ARBA00023163"/>
    </source>
</evidence>
<reference evidence="10 11" key="1">
    <citation type="journal article" date="2011" name="Proc. Natl. Acad. Sci. U.S.A.">
        <title>Evolutionary erosion of yeast sex chromosomes by mating-type switching accidents.</title>
        <authorList>
            <person name="Gordon J.L."/>
            <person name="Armisen D."/>
            <person name="Proux-Wera E."/>
            <person name="Oheigeartaigh S.S."/>
            <person name="Byrne K.P."/>
            <person name="Wolfe K.H."/>
        </authorList>
    </citation>
    <scope>NUCLEOTIDE SEQUENCE [LARGE SCALE GENOMIC DNA]</scope>
    <source>
        <strain evidence="11">ATCC 34711 / CBS 6284 / DSM 70876 / NBRC 10599 / NRRL Y-10934 / UCD 77-7</strain>
    </source>
</reference>
<sequence length="318" mass="36061">MSDFHNTLPHHGHHKTLSTSISEGDVLQDNNDKNDELSKIQTYNDLIQYEETLSKLSSSVDKYKPDLQYAYDLIDIDRKLYSTLDSFVKYDEISTKLKKLEIDTKALDEKTKSVLDSLNDCHELLNTLPMLEQVEFEKNTMLKQREKINSKVLLDYATKLAKFTKIPPTFNKNTLGPNNFIWPAEDALRRGMLAVASAHTEELTALPGSVGDEENSKDISQLNADDVTNKDNHMDMDITVEGQDRFRRGSFTFGSLDASPKRFELSNDNAANYNSNNNSNSNNSRTNDPNTGAQNGKEENNEEDAMDLDLDLFDPDEF</sequence>
<dbReference type="AlphaFoldDB" id="I2H6K2"/>
<feature type="compositionally biased region" description="Acidic residues" evidence="9">
    <location>
        <begin position="300"/>
        <end position="318"/>
    </location>
</feature>
<dbReference type="GeneID" id="14497136"/>
<feature type="region of interest" description="Disordered" evidence="9">
    <location>
        <begin position="205"/>
        <end position="231"/>
    </location>
</feature>
<dbReference type="Proteomes" id="UP000002866">
    <property type="component" value="Chromosome 7"/>
</dbReference>
<keyword evidence="4 8" id="KW-0805">Transcription regulation</keyword>
<keyword evidence="11" id="KW-1185">Reference proteome</keyword>
<dbReference type="GO" id="GO:0032968">
    <property type="term" value="P:positive regulation of transcription elongation by RNA polymerase II"/>
    <property type="evidence" value="ECO:0007669"/>
    <property type="project" value="EnsemblFungi"/>
</dbReference>